<dbReference type="Proteomes" id="UP001430290">
    <property type="component" value="Unassembled WGS sequence"/>
</dbReference>
<protein>
    <submittedName>
        <fullName evidence="2">TorF family putative porin</fullName>
    </submittedName>
</protein>
<comment type="caution">
    <text evidence="2">The sequence shown here is derived from an EMBL/GenBank/DDBJ whole genome shotgun (WGS) entry which is preliminary data.</text>
</comment>
<keyword evidence="3" id="KW-1185">Reference proteome</keyword>
<dbReference type="InterPro" id="IPR010239">
    <property type="entry name" value="CHP02001"/>
</dbReference>
<dbReference type="EMBL" id="JAIQDJ010000008">
    <property type="protein sequence ID" value="MBZ4186883.1"/>
    <property type="molecule type" value="Genomic_DNA"/>
</dbReference>
<reference evidence="2" key="1">
    <citation type="submission" date="2021-09" db="EMBL/GenBank/DDBJ databases">
        <authorList>
            <person name="Wu T."/>
            <person name="Guo S.Z."/>
        </authorList>
    </citation>
    <scope>NUCLEOTIDE SEQUENCE</scope>
    <source>
        <strain evidence="2">RSS-23</strain>
    </source>
</reference>
<accession>A0ABS7TGB9</accession>
<dbReference type="Pfam" id="PF09694">
    <property type="entry name" value="Gcw_chp"/>
    <property type="match status" value="1"/>
</dbReference>
<dbReference type="NCBIfam" id="TIGR02001">
    <property type="entry name" value="gcw_chp"/>
    <property type="match status" value="1"/>
</dbReference>
<feature type="chain" id="PRO_5046033206" evidence="1">
    <location>
        <begin position="43"/>
        <end position="269"/>
    </location>
</feature>
<organism evidence="2 3">
    <name type="scientific">Thermomonas beijingensis</name>
    <dbReference type="NCBI Taxonomy" id="2872701"/>
    <lineage>
        <taxon>Bacteria</taxon>
        <taxon>Pseudomonadati</taxon>
        <taxon>Pseudomonadota</taxon>
        <taxon>Gammaproteobacteria</taxon>
        <taxon>Lysobacterales</taxon>
        <taxon>Lysobacteraceae</taxon>
        <taxon>Thermomonas</taxon>
    </lineage>
</organism>
<evidence type="ECO:0000313" key="3">
    <source>
        <dbReference type="Proteomes" id="UP001430290"/>
    </source>
</evidence>
<feature type="signal peptide" evidence="1">
    <location>
        <begin position="1"/>
        <end position="42"/>
    </location>
</feature>
<gene>
    <name evidence="2" type="ORF">K7B09_11185</name>
</gene>
<keyword evidence="1" id="KW-0732">Signal</keyword>
<dbReference type="RefSeq" id="WP_223629562.1">
    <property type="nucleotide sequence ID" value="NZ_JAIQDJ010000008.1"/>
</dbReference>
<sequence>MPSHDLATPFHRVASLQCTRSRTHACTLLALCTLSAIGHAQAGNSGNLSLTSDYVFRGISQNNQHPALQAGFEHAADNGLYAGAWGSNISWLADTSSSAAPISSSLELDAYAGWRGTPSPAVSVDVGVQYYAYPGHFPSGFNRADTLELYAGVTLAASKRVSLGAKYSLATTDLFGYADSNGSGYLDLSATFAVDDHWSLAAHAGKQWISHNAAFAYRDWKLGLTRNFANGVTLGLAYTGSTANSALYINPDGHTLARDTVALTLGKTF</sequence>
<name>A0ABS7TGB9_9GAMM</name>
<evidence type="ECO:0000256" key="1">
    <source>
        <dbReference type="SAM" id="SignalP"/>
    </source>
</evidence>
<evidence type="ECO:0000313" key="2">
    <source>
        <dbReference type="EMBL" id="MBZ4186883.1"/>
    </source>
</evidence>
<proteinExistence type="predicted"/>